<evidence type="ECO:0000313" key="2">
    <source>
        <dbReference type="EMBL" id="ARU14866.1"/>
    </source>
</evidence>
<name>A0A1Z1F803_9SPHN</name>
<dbReference type="GO" id="GO:0016747">
    <property type="term" value="F:acyltransferase activity, transferring groups other than amino-acyl groups"/>
    <property type="evidence" value="ECO:0007669"/>
    <property type="project" value="InterPro"/>
</dbReference>
<evidence type="ECO:0000313" key="3">
    <source>
        <dbReference type="Proteomes" id="UP000195807"/>
    </source>
</evidence>
<dbReference type="Pfam" id="PF13420">
    <property type="entry name" value="Acetyltransf_4"/>
    <property type="match status" value="1"/>
</dbReference>
<dbReference type="CDD" id="cd04301">
    <property type="entry name" value="NAT_SF"/>
    <property type="match status" value="1"/>
</dbReference>
<dbReference type="EMBL" id="CP019602">
    <property type="protein sequence ID" value="ARU14866.1"/>
    <property type="molecule type" value="Genomic_DNA"/>
</dbReference>
<dbReference type="InterPro" id="IPR000182">
    <property type="entry name" value="GNAT_dom"/>
</dbReference>
<accession>A0A1Z1F803</accession>
<feature type="domain" description="N-acetyltransferase" evidence="1">
    <location>
        <begin position="4"/>
        <end position="163"/>
    </location>
</feature>
<dbReference type="PANTHER" id="PTHR43072">
    <property type="entry name" value="N-ACETYLTRANSFERASE"/>
    <property type="match status" value="1"/>
</dbReference>
<protein>
    <submittedName>
        <fullName evidence="2">GNAT family N-acetyltransferase</fullName>
    </submittedName>
</protein>
<dbReference type="SUPFAM" id="SSF55729">
    <property type="entry name" value="Acyl-CoA N-acyltransferases (Nat)"/>
    <property type="match status" value="1"/>
</dbReference>
<evidence type="ECO:0000259" key="1">
    <source>
        <dbReference type="PROSITE" id="PS51186"/>
    </source>
</evidence>
<dbReference type="OrthoDB" id="5459937at2"/>
<dbReference type="Gene3D" id="3.40.630.30">
    <property type="match status" value="1"/>
</dbReference>
<dbReference type="PANTHER" id="PTHR43072:SF8">
    <property type="entry name" value="ACYLTRANSFERASE FABY-RELATED"/>
    <property type="match status" value="1"/>
</dbReference>
<gene>
    <name evidence="2" type="ORF">A9D14_00145</name>
</gene>
<dbReference type="KEGG" id="cman:A9D14_00145"/>
<dbReference type="InterPro" id="IPR016181">
    <property type="entry name" value="Acyl_CoA_acyltransferase"/>
</dbReference>
<proteinExistence type="predicted"/>
<reference evidence="2 3" key="1">
    <citation type="submission" date="2017-01" db="EMBL/GenBank/DDBJ databases">
        <title>Complete genome sequence of esterase-producing bacterium Croceicoccus marinus E4A9.</title>
        <authorList>
            <person name="Wu Y.-H."/>
            <person name="Cheng H."/>
            <person name="Xu L."/>
            <person name="Huo Y.-Y."/>
            <person name="Wang C.-S."/>
            <person name="Xu X.-W."/>
        </authorList>
    </citation>
    <scope>NUCLEOTIDE SEQUENCE [LARGE SCALE GENOMIC DNA]</scope>
    <source>
        <strain evidence="2 3">E4A9</strain>
    </source>
</reference>
<keyword evidence="3" id="KW-1185">Reference proteome</keyword>
<dbReference type="STRING" id="450378.GCA_001661675_00029"/>
<dbReference type="Proteomes" id="UP000195807">
    <property type="component" value="Chromosome"/>
</dbReference>
<dbReference type="AlphaFoldDB" id="A0A1Z1F803"/>
<dbReference type="PROSITE" id="PS51186">
    <property type="entry name" value="GNAT"/>
    <property type="match status" value="1"/>
</dbReference>
<keyword evidence="2" id="KW-0808">Transferase</keyword>
<organism evidence="2 3">
    <name type="scientific">Croceicoccus marinus</name>
    <dbReference type="NCBI Taxonomy" id="450378"/>
    <lineage>
        <taxon>Bacteria</taxon>
        <taxon>Pseudomonadati</taxon>
        <taxon>Pseudomonadota</taxon>
        <taxon>Alphaproteobacteria</taxon>
        <taxon>Sphingomonadales</taxon>
        <taxon>Erythrobacteraceae</taxon>
        <taxon>Croceicoccus</taxon>
    </lineage>
</organism>
<sequence length="163" mass="18190">MTDFRIRRARADDAAACAAIYAPFVTDTWISFETQPPSAGEMLKRINAWGGTYGWLVAVRGMAVIGYAYASPHRTRDAYSSSCDVAVYVDPAMARRGVGSALYSALLPMLKERYHAAFAGIALPNEPSIALHRAFGFEEIGTYKEVGWKLEDWRDVSWFQRLL</sequence>
<dbReference type="RefSeq" id="WP_066841928.1">
    <property type="nucleotide sequence ID" value="NZ_CP019602.1"/>
</dbReference>